<name>A0AAV5SV44_9BILA</name>
<feature type="non-terminal residue" evidence="1">
    <location>
        <position position="139"/>
    </location>
</feature>
<dbReference type="Proteomes" id="UP001432027">
    <property type="component" value="Unassembled WGS sequence"/>
</dbReference>
<organism evidence="1 2">
    <name type="scientific">Pristionchus entomophagus</name>
    <dbReference type="NCBI Taxonomy" id="358040"/>
    <lineage>
        <taxon>Eukaryota</taxon>
        <taxon>Metazoa</taxon>
        <taxon>Ecdysozoa</taxon>
        <taxon>Nematoda</taxon>
        <taxon>Chromadorea</taxon>
        <taxon>Rhabditida</taxon>
        <taxon>Rhabditina</taxon>
        <taxon>Diplogasteromorpha</taxon>
        <taxon>Diplogasteroidea</taxon>
        <taxon>Neodiplogasteridae</taxon>
        <taxon>Pristionchus</taxon>
    </lineage>
</organism>
<dbReference type="EMBL" id="BTSX01000002">
    <property type="protein sequence ID" value="GMS86560.1"/>
    <property type="molecule type" value="Genomic_DNA"/>
</dbReference>
<feature type="non-terminal residue" evidence="1">
    <location>
        <position position="1"/>
    </location>
</feature>
<keyword evidence="2" id="KW-1185">Reference proteome</keyword>
<proteinExistence type="predicted"/>
<comment type="caution">
    <text evidence="1">The sequence shown here is derived from an EMBL/GenBank/DDBJ whole genome shotgun (WGS) entry which is preliminary data.</text>
</comment>
<dbReference type="AlphaFoldDB" id="A0AAV5SV44"/>
<evidence type="ECO:0000313" key="1">
    <source>
        <dbReference type="EMBL" id="GMS86560.1"/>
    </source>
</evidence>
<gene>
    <name evidence="1" type="ORF">PENTCL1PPCAC_8735</name>
</gene>
<evidence type="ECO:0000313" key="2">
    <source>
        <dbReference type="Proteomes" id="UP001432027"/>
    </source>
</evidence>
<reference evidence="1" key="1">
    <citation type="submission" date="2023-10" db="EMBL/GenBank/DDBJ databases">
        <title>Genome assembly of Pristionchus species.</title>
        <authorList>
            <person name="Yoshida K."/>
            <person name="Sommer R.J."/>
        </authorList>
    </citation>
    <scope>NUCLEOTIDE SEQUENCE</scope>
    <source>
        <strain evidence="1">RS0144</strain>
    </source>
</reference>
<protein>
    <submittedName>
        <fullName evidence="1">Uncharacterized protein</fullName>
    </submittedName>
</protein>
<sequence length="139" mass="16145">QVILSRPGTPHCIVDGFNRLETLLESETTEPKIWEEVYPFLMRFQLTIERMDCDVARMVKRYMYLQAKKIIDKHGWLSKKPLTKFDGNRKGLMRSVAIQLLAFSFGDPIDSTAEEFAQSGFRKLGFKAVEQYPHCGLLW</sequence>
<accession>A0AAV5SV44</accession>